<keyword evidence="2" id="KW-1185">Reference proteome</keyword>
<name>A0A1I8BM73_MELHA</name>
<proteinExistence type="predicted"/>
<evidence type="ECO:0000256" key="1">
    <source>
        <dbReference type="SAM" id="Phobius"/>
    </source>
</evidence>
<dbReference type="WBParaSite" id="MhA1_Contig30.frz3.gene12">
    <property type="protein sequence ID" value="MhA1_Contig30.frz3.gene12"/>
    <property type="gene ID" value="MhA1_Contig30.frz3.gene12"/>
</dbReference>
<reference evidence="3" key="1">
    <citation type="submission" date="2016-11" db="UniProtKB">
        <authorList>
            <consortium name="WormBaseParasite"/>
        </authorList>
    </citation>
    <scope>IDENTIFICATION</scope>
</reference>
<keyword evidence="1" id="KW-0812">Transmembrane</keyword>
<dbReference type="AlphaFoldDB" id="A0A1I8BM73"/>
<keyword evidence="1" id="KW-1133">Transmembrane helix</keyword>
<accession>A0A1I8BM73</accession>
<sequence length="104" mass="11721">MVDVLQLWWMLWCCWWLVVGGLIFKKWGEGCFSARSSGGAAAGSVICSSWWLWWMDGLGWMACFDGGLLNGGEWTTSVGTNRWNNQWMETTGQGLLYTGERLGD</sequence>
<evidence type="ECO:0000313" key="3">
    <source>
        <dbReference type="WBParaSite" id="MhA1_Contig30.frz3.gene12"/>
    </source>
</evidence>
<dbReference type="Proteomes" id="UP000095281">
    <property type="component" value="Unplaced"/>
</dbReference>
<keyword evidence="1" id="KW-0472">Membrane</keyword>
<feature type="transmembrane region" description="Helical" evidence="1">
    <location>
        <begin position="6"/>
        <end position="24"/>
    </location>
</feature>
<evidence type="ECO:0000313" key="2">
    <source>
        <dbReference type="Proteomes" id="UP000095281"/>
    </source>
</evidence>
<protein>
    <submittedName>
        <fullName evidence="3">Secreted protein</fullName>
    </submittedName>
</protein>
<organism evidence="2 3">
    <name type="scientific">Meloidogyne hapla</name>
    <name type="common">Root-knot nematode worm</name>
    <dbReference type="NCBI Taxonomy" id="6305"/>
    <lineage>
        <taxon>Eukaryota</taxon>
        <taxon>Metazoa</taxon>
        <taxon>Ecdysozoa</taxon>
        <taxon>Nematoda</taxon>
        <taxon>Chromadorea</taxon>
        <taxon>Rhabditida</taxon>
        <taxon>Tylenchina</taxon>
        <taxon>Tylenchomorpha</taxon>
        <taxon>Tylenchoidea</taxon>
        <taxon>Meloidogynidae</taxon>
        <taxon>Meloidogyninae</taxon>
        <taxon>Meloidogyne</taxon>
    </lineage>
</organism>
<feature type="transmembrane region" description="Helical" evidence="1">
    <location>
        <begin position="36"/>
        <end position="54"/>
    </location>
</feature>